<proteinExistence type="predicted"/>
<dbReference type="EMBL" id="JBCITM010000006">
    <property type="protein sequence ID" value="MEN1760409.1"/>
    <property type="molecule type" value="Genomic_DNA"/>
</dbReference>
<evidence type="ECO:0000313" key="2">
    <source>
        <dbReference type="EMBL" id="MEN1760409.1"/>
    </source>
</evidence>
<name>A0ABU9VTK8_9CLOT</name>
<evidence type="ECO:0000259" key="1">
    <source>
        <dbReference type="Pfam" id="PF13338"/>
    </source>
</evidence>
<dbReference type="Pfam" id="PF13338">
    <property type="entry name" value="AbiEi_4"/>
    <property type="match status" value="1"/>
</dbReference>
<evidence type="ECO:0000313" key="3">
    <source>
        <dbReference type="Proteomes" id="UP001407405"/>
    </source>
</evidence>
<dbReference type="Proteomes" id="UP001407405">
    <property type="component" value="Unassembled WGS sequence"/>
</dbReference>
<accession>A0ABU9VTK8</accession>
<gene>
    <name evidence="2" type="ORF">AAIG11_07990</name>
</gene>
<comment type="caution">
    <text evidence="2">The sequence shown here is derived from an EMBL/GenBank/DDBJ whole genome shotgun (WGS) entry which is preliminary data.</text>
</comment>
<keyword evidence="3" id="KW-1185">Reference proteome</keyword>
<organism evidence="2 3">
    <name type="scientific">Anoxynatronum sibiricum</name>
    <dbReference type="NCBI Taxonomy" id="210623"/>
    <lineage>
        <taxon>Bacteria</taxon>
        <taxon>Bacillati</taxon>
        <taxon>Bacillota</taxon>
        <taxon>Clostridia</taxon>
        <taxon>Eubacteriales</taxon>
        <taxon>Clostridiaceae</taxon>
        <taxon>Anoxynatronum</taxon>
    </lineage>
</organism>
<dbReference type="RefSeq" id="WP_343185729.1">
    <property type="nucleotide sequence ID" value="NZ_JBCITM010000006.1"/>
</dbReference>
<protein>
    <submittedName>
        <fullName evidence="2">Type IV toxin-antitoxin system AbiEi family antitoxin domain-containing protein</fullName>
    </submittedName>
</protein>
<feature type="domain" description="AbiEi antitoxin N-terminal" evidence="1">
    <location>
        <begin position="5"/>
        <end position="51"/>
    </location>
</feature>
<sequence length="197" mass="22539">MTSVEKLSYLLKKNKGFLKTSDAVSSGISRTVLGDFVRKNGLERVAHGLYMSQDAWEDSLFVIQVRYPESVFSHETALYLLNLANREPSPFSVTLRTGTNSARLSKEGIKVYKVKEALFDQGIIETISPSGHTVRTYNAERTICDLFRSRRNIEIQALQDAVKTYVHLRDKNIPLLMRYAKLFSVEKMVRQYLEVLL</sequence>
<dbReference type="InterPro" id="IPR025159">
    <property type="entry name" value="AbiEi_N"/>
</dbReference>
<reference evidence="2 3" key="1">
    <citation type="submission" date="2024-04" db="EMBL/GenBank/DDBJ databases">
        <title>Genome sequencing and metabolic network reconstruction of aminoacids and betaine degradation by Anoxynatronum sibiricum.</title>
        <authorList>
            <person name="Detkova E.N."/>
            <person name="Boltjanskaja Y.V."/>
            <person name="Mardanov A.V."/>
            <person name="Kevbrin V."/>
        </authorList>
    </citation>
    <scope>NUCLEOTIDE SEQUENCE [LARGE SCALE GENOMIC DNA]</scope>
    <source>
        <strain evidence="2 3">Z-7981</strain>
    </source>
</reference>